<dbReference type="InParanoid" id="J0LH74"/>
<proteinExistence type="predicted"/>
<dbReference type="EMBL" id="JH687845">
    <property type="protein sequence ID" value="EJD37209.1"/>
    <property type="molecule type" value="Genomic_DNA"/>
</dbReference>
<keyword evidence="2" id="KW-1185">Reference proteome</keyword>
<evidence type="ECO:0000313" key="2">
    <source>
        <dbReference type="Proteomes" id="UP000006514"/>
    </source>
</evidence>
<dbReference type="Proteomes" id="UP000006514">
    <property type="component" value="Unassembled WGS sequence"/>
</dbReference>
<gene>
    <name evidence="1" type="ORF">AURDEDRAFT_147071</name>
</gene>
<accession>J0LH74</accession>
<dbReference type="KEGG" id="adl:AURDEDRAFT_147071"/>
<sequence length="96" mass="10919">MVSSWRIVPGVQHSELLLANACPLLFCSARYHLRRKMRSTGNDVDALVPDCFCHAILLPTARQGARRRSVHSVECCSRQYLAHVRRLRSRNSSLES</sequence>
<protein>
    <submittedName>
        <fullName evidence="1">Uncharacterized protein</fullName>
    </submittedName>
</protein>
<evidence type="ECO:0000313" key="1">
    <source>
        <dbReference type="EMBL" id="EJD37209.1"/>
    </source>
</evidence>
<reference evidence="2" key="1">
    <citation type="journal article" date="2012" name="Science">
        <title>The Paleozoic origin of enzymatic lignin decomposition reconstructed from 31 fungal genomes.</title>
        <authorList>
            <person name="Floudas D."/>
            <person name="Binder M."/>
            <person name="Riley R."/>
            <person name="Barry K."/>
            <person name="Blanchette R.A."/>
            <person name="Henrissat B."/>
            <person name="Martinez A.T."/>
            <person name="Otillar R."/>
            <person name="Spatafora J.W."/>
            <person name="Yadav J.S."/>
            <person name="Aerts A."/>
            <person name="Benoit I."/>
            <person name="Boyd A."/>
            <person name="Carlson A."/>
            <person name="Copeland A."/>
            <person name="Coutinho P.M."/>
            <person name="de Vries R.P."/>
            <person name="Ferreira P."/>
            <person name="Findley K."/>
            <person name="Foster B."/>
            <person name="Gaskell J."/>
            <person name="Glotzer D."/>
            <person name="Gorecki P."/>
            <person name="Heitman J."/>
            <person name="Hesse C."/>
            <person name="Hori C."/>
            <person name="Igarashi K."/>
            <person name="Jurgens J.A."/>
            <person name="Kallen N."/>
            <person name="Kersten P."/>
            <person name="Kohler A."/>
            <person name="Kuees U."/>
            <person name="Kumar T.K.A."/>
            <person name="Kuo A."/>
            <person name="LaButti K."/>
            <person name="Larrondo L.F."/>
            <person name="Lindquist E."/>
            <person name="Ling A."/>
            <person name="Lombard V."/>
            <person name="Lucas S."/>
            <person name="Lundell T."/>
            <person name="Martin R."/>
            <person name="McLaughlin D.J."/>
            <person name="Morgenstern I."/>
            <person name="Morin E."/>
            <person name="Murat C."/>
            <person name="Nagy L.G."/>
            <person name="Nolan M."/>
            <person name="Ohm R.A."/>
            <person name="Patyshakuliyeva A."/>
            <person name="Rokas A."/>
            <person name="Ruiz-Duenas F.J."/>
            <person name="Sabat G."/>
            <person name="Salamov A."/>
            <person name="Samejima M."/>
            <person name="Schmutz J."/>
            <person name="Slot J.C."/>
            <person name="St John F."/>
            <person name="Stenlid J."/>
            <person name="Sun H."/>
            <person name="Sun S."/>
            <person name="Syed K."/>
            <person name="Tsang A."/>
            <person name="Wiebenga A."/>
            <person name="Young D."/>
            <person name="Pisabarro A."/>
            <person name="Eastwood D.C."/>
            <person name="Martin F."/>
            <person name="Cullen D."/>
            <person name="Grigoriev I.V."/>
            <person name="Hibbett D.S."/>
        </authorList>
    </citation>
    <scope>NUCLEOTIDE SEQUENCE [LARGE SCALE GENOMIC DNA]</scope>
    <source>
        <strain evidence="2">TFB10046</strain>
    </source>
</reference>
<organism evidence="1 2">
    <name type="scientific">Auricularia subglabra (strain TFB-10046 / SS5)</name>
    <name type="common">White-rot fungus</name>
    <name type="synonym">Auricularia delicata (strain TFB10046)</name>
    <dbReference type="NCBI Taxonomy" id="717982"/>
    <lineage>
        <taxon>Eukaryota</taxon>
        <taxon>Fungi</taxon>
        <taxon>Dikarya</taxon>
        <taxon>Basidiomycota</taxon>
        <taxon>Agaricomycotina</taxon>
        <taxon>Agaricomycetes</taxon>
        <taxon>Auriculariales</taxon>
        <taxon>Auriculariaceae</taxon>
        <taxon>Auricularia</taxon>
    </lineage>
</organism>
<dbReference type="AlphaFoldDB" id="J0LH74"/>
<name>J0LH74_AURST</name>